<evidence type="ECO:0000313" key="1">
    <source>
        <dbReference type="EMBL" id="TCO82903.1"/>
    </source>
</evidence>
<protein>
    <recommendedName>
        <fullName evidence="3">Response regulatory domain-containing protein</fullName>
    </recommendedName>
</protein>
<keyword evidence="2" id="KW-1185">Reference proteome</keyword>
<comment type="caution">
    <text evidence="1">The sequence shown here is derived from an EMBL/GenBank/DDBJ whole genome shotgun (WGS) entry which is preliminary data.</text>
</comment>
<organism evidence="1 2">
    <name type="scientific">Frisingicoccus caecimuris</name>
    <dbReference type="NCBI Taxonomy" id="1796636"/>
    <lineage>
        <taxon>Bacteria</taxon>
        <taxon>Bacillati</taxon>
        <taxon>Bacillota</taxon>
        <taxon>Clostridia</taxon>
        <taxon>Lachnospirales</taxon>
        <taxon>Lachnospiraceae</taxon>
        <taxon>Frisingicoccus</taxon>
    </lineage>
</organism>
<evidence type="ECO:0008006" key="3">
    <source>
        <dbReference type="Google" id="ProtNLM"/>
    </source>
</evidence>
<gene>
    <name evidence="1" type="ORF">EV212_11414</name>
</gene>
<dbReference type="AlphaFoldDB" id="A0A4R2LEA3"/>
<dbReference type="OrthoDB" id="2054943at2"/>
<reference evidence="1 2" key="1">
    <citation type="submission" date="2019-03" db="EMBL/GenBank/DDBJ databases">
        <title>Genomic Encyclopedia of Type Strains, Phase IV (KMG-IV): sequencing the most valuable type-strain genomes for metagenomic binning, comparative biology and taxonomic classification.</title>
        <authorList>
            <person name="Goeker M."/>
        </authorList>
    </citation>
    <scope>NUCLEOTIDE SEQUENCE [LARGE SCALE GENOMIC DNA]</scope>
    <source>
        <strain evidence="1 2">DSM 28559</strain>
    </source>
</reference>
<proteinExistence type="predicted"/>
<dbReference type="EMBL" id="SLXA01000014">
    <property type="protein sequence ID" value="TCO82903.1"/>
    <property type="molecule type" value="Genomic_DNA"/>
</dbReference>
<dbReference type="Proteomes" id="UP000295711">
    <property type="component" value="Unassembled WGS sequence"/>
</dbReference>
<evidence type="ECO:0000313" key="2">
    <source>
        <dbReference type="Proteomes" id="UP000295711"/>
    </source>
</evidence>
<accession>A0A4R2LEA3</accession>
<name>A0A4R2LEA3_9FIRM</name>
<sequence length="127" mass="14396">MRRVVIDMQNVLFADAVAEALRRFDSDFDPVMSDGPDKTLSLCDTVLANILIMEVTAYAPWKLEKRMKIRDELRKRNPDCKIVLVVDENTEKKLADQVRQAKKDGLVDNFIYGSISSSYLSAVIDAL</sequence>